<feature type="non-terminal residue" evidence="1">
    <location>
        <position position="1"/>
    </location>
</feature>
<dbReference type="EMBL" id="UINC01118946">
    <property type="protein sequence ID" value="SVC92422.1"/>
    <property type="molecule type" value="Genomic_DNA"/>
</dbReference>
<dbReference type="SUPFAM" id="SSF51161">
    <property type="entry name" value="Trimeric LpxA-like enzymes"/>
    <property type="match status" value="1"/>
</dbReference>
<organism evidence="1">
    <name type="scientific">marine metagenome</name>
    <dbReference type="NCBI Taxonomy" id="408172"/>
    <lineage>
        <taxon>unclassified sequences</taxon>
        <taxon>metagenomes</taxon>
        <taxon>ecological metagenomes</taxon>
    </lineage>
</organism>
<reference evidence="1" key="1">
    <citation type="submission" date="2018-05" db="EMBL/GenBank/DDBJ databases">
        <authorList>
            <person name="Lanie J.A."/>
            <person name="Ng W.-L."/>
            <person name="Kazmierczak K.M."/>
            <person name="Andrzejewski T.M."/>
            <person name="Davidsen T.M."/>
            <person name="Wayne K.J."/>
            <person name="Tettelin H."/>
            <person name="Glass J.I."/>
            <person name="Rusch D."/>
            <person name="Podicherti R."/>
            <person name="Tsui H.-C.T."/>
            <person name="Winkler M.E."/>
        </authorList>
    </citation>
    <scope>NUCLEOTIDE SEQUENCE</scope>
</reference>
<dbReference type="InterPro" id="IPR011004">
    <property type="entry name" value="Trimer_LpxA-like_sf"/>
</dbReference>
<accession>A0A382R5K1</accession>
<protein>
    <submittedName>
        <fullName evidence="1">Uncharacterized protein</fullName>
    </submittedName>
</protein>
<gene>
    <name evidence="1" type="ORF">METZ01_LOCUS345276</name>
</gene>
<proteinExistence type="predicted"/>
<dbReference type="AlphaFoldDB" id="A0A382R5K1"/>
<evidence type="ECO:0000313" key="1">
    <source>
        <dbReference type="EMBL" id="SVC92422.1"/>
    </source>
</evidence>
<sequence length="78" mass="8472">NVTFRDAYIGPFTAIMSAVEILGSEIEHSIVMEGSRITGLTDRVTDSLIGRNVTISRYPAKPAALRFMLGDRSEVGIS</sequence>
<name>A0A382R5K1_9ZZZZ</name>